<dbReference type="PANTHER" id="PTHR46148">
    <property type="entry name" value="CHROMO DOMAIN-CONTAINING PROTEIN"/>
    <property type="match status" value="1"/>
</dbReference>
<keyword evidence="3" id="KW-0695">RNA-directed DNA polymerase</keyword>
<keyword evidence="1" id="KW-0863">Zinc-finger</keyword>
<dbReference type="EMBL" id="BKCJ010004416">
    <property type="protein sequence ID" value="GEU60920.1"/>
    <property type="molecule type" value="Genomic_DNA"/>
</dbReference>
<protein>
    <submittedName>
        <fullName evidence="3">Putative reverse transcriptase domain-containing protein</fullName>
    </submittedName>
</protein>
<evidence type="ECO:0000259" key="2">
    <source>
        <dbReference type="PROSITE" id="PS50158"/>
    </source>
</evidence>
<dbReference type="GO" id="GO:0003676">
    <property type="term" value="F:nucleic acid binding"/>
    <property type="evidence" value="ECO:0007669"/>
    <property type="project" value="InterPro"/>
</dbReference>
<accession>A0A6L2LIF5</accession>
<keyword evidence="3" id="KW-0548">Nucleotidyltransferase</keyword>
<sequence>MEMMAIMEMVEMEMAEMEMAKMEMVGIEIQMRIIGPVVRECTYQDFMKCQPLNFKGTKGVVGLIRWFEKMETIMVLEEEDRIERYVGGLPDNIQGNVMSVEPTRLQDAIRLDNSLMDQKLKGYAVKNAKNKRRLEVIQRHNRRQQPPFKRPNVESQNVARAYTAGNNKRRPYNGPLPLYNKCKLHHEGPCTVRCKKCNKVGHLTQDCKVTIFTTSTQRGHVVNQRVVTCFEHGRQGRYKSDYPKLKDQNRRNKAENKNGVGEAREKAYVLGRGDANLDSNVVKGTFLLNNHYASMIFDSGADRSFVSTTFSTLLEITIDNLDASYVVELADGRISKTNTVPRGCTLANHHVVIVCDEKVVQIPYGDEVFDSSSYEERTVDKSNEKRLEDVPTIRDFLEVFPEDLPGLLPTRQVEFQINLVPGAAPVARTPYRLAPTELQELSTQLQELSDKRFIRPSSENFVVYCDASRKGLGTVLMQREKMVRVVSVYDYEIRYHPRKANVVVDALIRKERIKLLRVRALVMTIGLNLPVQILDAQVDARKDGNYGTEDLCGMIKNLEQRIDGTLCLNRRCWIPCRGFKEAVLVVEYESKDCYLCQQKSYADRRRKPLEFKVRDKVMLKVSPWKGVIRFGKRGKLNPRYIGPFKILVKVGTLAYQLELAEQLSRVHSTFHVFNLKKCFVDEPLAIPLDKIQIDDKLNFIKEPVEIMDREVKQLKQSRIPIVKARWNSRRGPGFTWEREDQMKKKYPHLFVNPSSTS</sequence>
<dbReference type="PANTHER" id="PTHR46148:SF59">
    <property type="entry name" value="NUCLEOTIDYLTRANSFERASE, RIBONUCLEASE H"/>
    <property type="match status" value="1"/>
</dbReference>
<dbReference type="InterPro" id="IPR043502">
    <property type="entry name" value="DNA/RNA_pol_sf"/>
</dbReference>
<evidence type="ECO:0000313" key="3">
    <source>
        <dbReference type="EMBL" id="GEU60920.1"/>
    </source>
</evidence>
<dbReference type="SUPFAM" id="SSF56672">
    <property type="entry name" value="DNA/RNA polymerases"/>
    <property type="match status" value="1"/>
</dbReference>
<keyword evidence="1" id="KW-0862">Zinc</keyword>
<organism evidence="3">
    <name type="scientific">Tanacetum cinerariifolium</name>
    <name type="common">Dalmatian daisy</name>
    <name type="synonym">Chrysanthemum cinerariifolium</name>
    <dbReference type="NCBI Taxonomy" id="118510"/>
    <lineage>
        <taxon>Eukaryota</taxon>
        <taxon>Viridiplantae</taxon>
        <taxon>Streptophyta</taxon>
        <taxon>Embryophyta</taxon>
        <taxon>Tracheophyta</taxon>
        <taxon>Spermatophyta</taxon>
        <taxon>Magnoliopsida</taxon>
        <taxon>eudicotyledons</taxon>
        <taxon>Gunneridae</taxon>
        <taxon>Pentapetalae</taxon>
        <taxon>asterids</taxon>
        <taxon>campanulids</taxon>
        <taxon>Asterales</taxon>
        <taxon>Asteraceae</taxon>
        <taxon>Asteroideae</taxon>
        <taxon>Anthemideae</taxon>
        <taxon>Anthemidinae</taxon>
        <taxon>Tanacetum</taxon>
    </lineage>
</organism>
<proteinExistence type="predicted"/>
<dbReference type="CDD" id="cd00303">
    <property type="entry name" value="retropepsin_like"/>
    <property type="match status" value="1"/>
</dbReference>
<keyword evidence="3" id="KW-0808">Transferase</keyword>
<dbReference type="GO" id="GO:0003964">
    <property type="term" value="F:RNA-directed DNA polymerase activity"/>
    <property type="evidence" value="ECO:0007669"/>
    <property type="project" value="UniProtKB-KW"/>
</dbReference>
<keyword evidence="1" id="KW-0479">Metal-binding</keyword>
<evidence type="ECO:0000256" key="1">
    <source>
        <dbReference type="PROSITE-ProRule" id="PRU00047"/>
    </source>
</evidence>
<comment type="caution">
    <text evidence="3">The sequence shown here is derived from an EMBL/GenBank/DDBJ whole genome shotgun (WGS) entry which is preliminary data.</text>
</comment>
<gene>
    <name evidence="3" type="ORF">Tci_032898</name>
</gene>
<name>A0A6L2LIF5_TANCI</name>
<dbReference type="GO" id="GO:0008270">
    <property type="term" value="F:zinc ion binding"/>
    <property type="evidence" value="ECO:0007669"/>
    <property type="project" value="UniProtKB-KW"/>
</dbReference>
<dbReference type="Gene3D" id="3.10.10.10">
    <property type="entry name" value="HIV Type 1 Reverse Transcriptase, subunit A, domain 1"/>
    <property type="match status" value="1"/>
</dbReference>
<dbReference type="AlphaFoldDB" id="A0A6L2LIF5"/>
<dbReference type="PROSITE" id="PS50158">
    <property type="entry name" value="ZF_CCHC"/>
    <property type="match status" value="1"/>
</dbReference>
<feature type="domain" description="CCHC-type" evidence="2">
    <location>
        <begin position="193"/>
        <end position="208"/>
    </location>
</feature>
<dbReference type="Pfam" id="PF24626">
    <property type="entry name" value="SH3_Tf2-1"/>
    <property type="match status" value="1"/>
</dbReference>
<dbReference type="Pfam" id="PF08284">
    <property type="entry name" value="RVP_2"/>
    <property type="match status" value="1"/>
</dbReference>
<dbReference type="InterPro" id="IPR001878">
    <property type="entry name" value="Znf_CCHC"/>
</dbReference>
<reference evidence="3" key="1">
    <citation type="journal article" date="2019" name="Sci. Rep.">
        <title>Draft genome of Tanacetum cinerariifolium, the natural source of mosquito coil.</title>
        <authorList>
            <person name="Yamashiro T."/>
            <person name="Shiraishi A."/>
            <person name="Satake H."/>
            <person name="Nakayama K."/>
        </authorList>
    </citation>
    <scope>NUCLEOTIDE SEQUENCE</scope>
</reference>
<dbReference type="InterPro" id="IPR056924">
    <property type="entry name" value="SH3_Tf2-1"/>
</dbReference>